<reference evidence="2 3" key="1">
    <citation type="journal article" date="2018" name="J. Allergy Clin. Immunol.">
        <title>High-quality assembly of Dermatophagoides pteronyssinus genome and transcriptome reveals a wide range of novel allergens.</title>
        <authorList>
            <person name="Liu X.Y."/>
            <person name="Yang K.Y."/>
            <person name="Wang M.Q."/>
            <person name="Kwok J.S."/>
            <person name="Zeng X."/>
            <person name="Yang Z."/>
            <person name="Xiao X.J."/>
            <person name="Lau C.P."/>
            <person name="Li Y."/>
            <person name="Huang Z.M."/>
            <person name="Ba J.G."/>
            <person name="Yim A.K."/>
            <person name="Ouyang C.Y."/>
            <person name="Ngai S.M."/>
            <person name="Chan T.F."/>
            <person name="Leung E.L."/>
            <person name="Liu L."/>
            <person name="Liu Z.G."/>
            <person name="Tsui S.K."/>
        </authorList>
    </citation>
    <scope>NUCLEOTIDE SEQUENCE [LARGE SCALE GENOMIC DNA]</scope>
    <source>
        <strain evidence="2">Derp</strain>
    </source>
</reference>
<evidence type="ECO:0000313" key="2">
    <source>
        <dbReference type="EMBL" id="KAH9425601.1"/>
    </source>
</evidence>
<dbReference type="EMBL" id="NJHN03000017">
    <property type="protein sequence ID" value="KAH9425601.1"/>
    <property type="molecule type" value="Genomic_DNA"/>
</dbReference>
<keyword evidence="3" id="KW-1185">Reference proteome</keyword>
<dbReference type="Proteomes" id="UP000887458">
    <property type="component" value="Unassembled WGS sequence"/>
</dbReference>
<gene>
    <name evidence="2" type="ORF">DERP_004815</name>
</gene>
<feature type="compositionally biased region" description="Low complexity" evidence="1">
    <location>
        <begin position="1"/>
        <end position="20"/>
    </location>
</feature>
<feature type="region of interest" description="Disordered" evidence="1">
    <location>
        <begin position="1"/>
        <end position="30"/>
    </location>
</feature>
<name>A0ABQ8JSM3_DERPT</name>
<evidence type="ECO:0000313" key="3">
    <source>
        <dbReference type="Proteomes" id="UP000887458"/>
    </source>
</evidence>
<accession>A0ABQ8JSM3</accession>
<protein>
    <submittedName>
        <fullName evidence="2">Uncharacterized protein</fullName>
    </submittedName>
</protein>
<proteinExistence type="predicted"/>
<organism evidence="2 3">
    <name type="scientific">Dermatophagoides pteronyssinus</name>
    <name type="common">European house dust mite</name>
    <dbReference type="NCBI Taxonomy" id="6956"/>
    <lineage>
        <taxon>Eukaryota</taxon>
        <taxon>Metazoa</taxon>
        <taxon>Ecdysozoa</taxon>
        <taxon>Arthropoda</taxon>
        <taxon>Chelicerata</taxon>
        <taxon>Arachnida</taxon>
        <taxon>Acari</taxon>
        <taxon>Acariformes</taxon>
        <taxon>Sarcoptiformes</taxon>
        <taxon>Astigmata</taxon>
        <taxon>Psoroptidia</taxon>
        <taxon>Analgoidea</taxon>
        <taxon>Pyroglyphidae</taxon>
        <taxon>Dermatophagoidinae</taxon>
        <taxon>Dermatophagoides</taxon>
    </lineage>
</organism>
<evidence type="ECO:0000256" key="1">
    <source>
        <dbReference type="SAM" id="MobiDB-lite"/>
    </source>
</evidence>
<sequence>MGNFISTNGNNNNNKNSSNEKQNDSNDQDQDQFTTRNLIDAALSEIKNTRSSALISLPIKDSNENLLDHNNNNGGKLINLLSQNSISINLPEILDSQDEISVLRLLIKLLSGKVKKLQEENSYLYEQINVIYDINIELCKMLDRKFEK</sequence>
<comment type="caution">
    <text evidence="2">The sequence shown here is derived from an EMBL/GenBank/DDBJ whole genome shotgun (WGS) entry which is preliminary data.</text>
</comment>
<reference evidence="2 3" key="2">
    <citation type="journal article" date="2022" name="Mol. Biol. Evol.">
        <title>Comparative Genomics Reveals Insights into the Divergent Evolution of Astigmatic Mites and Household Pest Adaptations.</title>
        <authorList>
            <person name="Xiong Q."/>
            <person name="Wan A.T."/>
            <person name="Liu X."/>
            <person name="Fung C.S."/>
            <person name="Xiao X."/>
            <person name="Malainual N."/>
            <person name="Hou J."/>
            <person name="Wang L."/>
            <person name="Wang M."/>
            <person name="Yang K.Y."/>
            <person name="Cui Y."/>
            <person name="Leung E.L."/>
            <person name="Nong W."/>
            <person name="Shin S.K."/>
            <person name="Au S.W."/>
            <person name="Jeong K.Y."/>
            <person name="Chew F.T."/>
            <person name="Hui J.H."/>
            <person name="Leung T.F."/>
            <person name="Tungtrongchitr A."/>
            <person name="Zhong N."/>
            <person name="Liu Z."/>
            <person name="Tsui S.K."/>
        </authorList>
    </citation>
    <scope>NUCLEOTIDE SEQUENCE [LARGE SCALE GENOMIC DNA]</scope>
    <source>
        <strain evidence="2">Derp</strain>
    </source>
</reference>